<keyword evidence="3" id="KW-1185">Reference proteome</keyword>
<dbReference type="InterPro" id="IPR036237">
    <property type="entry name" value="Xyl_isomerase-like_sf"/>
</dbReference>
<keyword evidence="2" id="KW-0413">Isomerase</keyword>
<organism evidence="2 3">
    <name type="scientific">Dictyobacter kobayashii</name>
    <dbReference type="NCBI Taxonomy" id="2014872"/>
    <lineage>
        <taxon>Bacteria</taxon>
        <taxon>Bacillati</taxon>
        <taxon>Chloroflexota</taxon>
        <taxon>Ktedonobacteria</taxon>
        <taxon>Ktedonobacterales</taxon>
        <taxon>Dictyobacteraceae</taxon>
        <taxon>Dictyobacter</taxon>
    </lineage>
</organism>
<evidence type="ECO:0000259" key="1">
    <source>
        <dbReference type="Pfam" id="PF01261"/>
    </source>
</evidence>
<dbReference type="PANTHER" id="PTHR12110:SF41">
    <property type="entry name" value="INOSOSE DEHYDRATASE"/>
    <property type="match status" value="1"/>
</dbReference>
<dbReference type="RefSeq" id="WP_126554710.1">
    <property type="nucleotide sequence ID" value="NZ_BIFS01000002.1"/>
</dbReference>
<dbReference type="Gene3D" id="3.20.20.150">
    <property type="entry name" value="Divalent-metal-dependent TIM barrel enzymes"/>
    <property type="match status" value="1"/>
</dbReference>
<evidence type="ECO:0000313" key="3">
    <source>
        <dbReference type="Proteomes" id="UP000287188"/>
    </source>
</evidence>
<reference evidence="3" key="1">
    <citation type="submission" date="2018-12" db="EMBL/GenBank/DDBJ databases">
        <title>Tengunoibacter tsumagoiensis gen. nov., sp. nov., Dictyobacter kobayashii sp. nov., D. alpinus sp. nov., and D. joshuensis sp. nov. and description of Dictyobacteraceae fam. nov. within the order Ktedonobacterales isolated from Tengu-no-mugimeshi.</title>
        <authorList>
            <person name="Wang C.M."/>
            <person name="Zheng Y."/>
            <person name="Sakai Y."/>
            <person name="Toyoda A."/>
            <person name="Minakuchi Y."/>
            <person name="Abe K."/>
            <person name="Yokota A."/>
            <person name="Yabe S."/>
        </authorList>
    </citation>
    <scope>NUCLEOTIDE SEQUENCE [LARGE SCALE GENOMIC DNA]</scope>
    <source>
        <strain evidence="3">Uno11</strain>
    </source>
</reference>
<dbReference type="Pfam" id="PF01261">
    <property type="entry name" value="AP_endonuc_2"/>
    <property type="match status" value="1"/>
</dbReference>
<proteinExistence type="predicted"/>
<feature type="domain" description="Xylose isomerase-like TIM barrel" evidence="1">
    <location>
        <begin position="24"/>
        <end position="227"/>
    </location>
</feature>
<name>A0A402ASS7_9CHLR</name>
<dbReference type="InterPro" id="IPR050312">
    <property type="entry name" value="IolE/XylAMocC-like"/>
</dbReference>
<accession>A0A402ASS7</accession>
<dbReference type="InterPro" id="IPR013022">
    <property type="entry name" value="Xyl_isomerase-like_TIM-brl"/>
</dbReference>
<dbReference type="OrthoDB" id="9798407at2"/>
<dbReference type="PANTHER" id="PTHR12110">
    <property type="entry name" value="HYDROXYPYRUVATE ISOMERASE"/>
    <property type="match status" value="1"/>
</dbReference>
<evidence type="ECO:0000313" key="2">
    <source>
        <dbReference type="EMBL" id="GCE22147.1"/>
    </source>
</evidence>
<protein>
    <submittedName>
        <fullName evidence="2">Sugar phosphate isomerase</fullName>
    </submittedName>
</protein>
<dbReference type="Proteomes" id="UP000287188">
    <property type="component" value="Unassembled WGS sequence"/>
</dbReference>
<dbReference type="EMBL" id="BIFS01000002">
    <property type="protein sequence ID" value="GCE22147.1"/>
    <property type="molecule type" value="Genomic_DNA"/>
</dbReference>
<gene>
    <name evidence="2" type="ORF">KDK_59470</name>
</gene>
<comment type="caution">
    <text evidence="2">The sequence shown here is derived from an EMBL/GenBank/DDBJ whole genome shotgun (WGS) entry which is preliminary data.</text>
</comment>
<dbReference type="SUPFAM" id="SSF51658">
    <property type="entry name" value="Xylose isomerase-like"/>
    <property type="match status" value="1"/>
</dbReference>
<dbReference type="GO" id="GO:0016853">
    <property type="term" value="F:isomerase activity"/>
    <property type="evidence" value="ECO:0007669"/>
    <property type="project" value="UniProtKB-KW"/>
</dbReference>
<dbReference type="AlphaFoldDB" id="A0A402ASS7"/>
<sequence>MPKPIALQLYTVRREVANDFQGVLRRIADIGYVGVEGGLDFFSEEQKDRLRFISDLGLQLPSVGLGKLPVDESSQRLMERAAQAGCKYVMLSQSPDEFTSIDSVKAVAERLNAADEVIRRSGLTLCYHNHWWEFENRFDGKSAHELLREYVVPTVGFELDVYWAQTGGADPVTEVKKLGSRAPLLHIKDGPAVKGQPMTAVGEGKVDIAGVIQASQDHASWMIVELDECATDMLEAVEKSYTYLVNKGLAHGNKG</sequence>